<feature type="non-terminal residue" evidence="1">
    <location>
        <position position="1"/>
    </location>
</feature>
<gene>
    <name evidence="1" type="primary">TOPAZ1</name>
    <name evidence="1" type="ORF">GBF38_010968</name>
</gene>
<evidence type="ECO:0000313" key="1">
    <source>
        <dbReference type="EMBL" id="KAG8005077.1"/>
    </source>
</evidence>
<organism evidence="1 2">
    <name type="scientific">Nibea albiflora</name>
    <name type="common">Yellow drum</name>
    <name type="synonym">Corvina albiflora</name>
    <dbReference type="NCBI Taxonomy" id="240163"/>
    <lineage>
        <taxon>Eukaryota</taxon>
        <taxon>Metazoa</taxon>
        <taxon>Chordata</taxon>
        <taxon>Craniata</taxon>
        <taxon>Vertebrata</taxon>
        <taxon>Euteleostomi</taxon>
        <taxon>Actinopterygii</taxon>
        <taxon>Neopterygii</taxon>
        <taxon>Teleostei</taxon>
        <taxon>Neoteleostei</taxon>
        <taxon>Acanthomorphata</taxon>
        <taxon>Eupercaria</taxon>
        <taxon>Sciaenidae</taxon>
        <taxon>Nibea</taxon>
    </lineage>
</organism>
<proteinExistence type="predicted"/>
<comment type="caution">
    <text evidence="1">The sequence shown here is derived from an EMBL/GenBank/DDBJ whole genome shotgun (WGS) entry which is preliminary data.</text>
</comment>
<evidence type="ECO:0000313" key="2">
    <source>
        <dbReference type="Proteomes" id="UP000805704"/>
    </source>
</evidence>
<accession>A0ACB7ES88</accession>
<dbReference type="Proteomes" id="UP000805704">
    <property type="component" value="Chromosome 23"/>
</dbReference>
<sequence>LGESDKDGFLPSTPNLEQFCCKNAAKTDSRNKEKTCFWMSDVSRSCSNHEAGGSSSTLGSVCVHKKSLGEMCSPTKTDAAHFSSEQDTNELESSTCQRARPYFRKNNFSCARTYVSWPFSNSGQTFGSAASPANSTDPSENSSKNILSERNGKSFGDMSSYSSDSKSMEFPPLLMEVEKSPGSPPSEMPTPSTPSHCSREPRHGPNTDSSISTPSPSALGLSDWDTTTLSLMSSPVTHGCLSSLSATPSSLPPSSFLLRKVESVDASSRNLMVKAVEKSLFYCEETRMTACSSSSFAPPHMSDSLQSCESTLLLPQFEQESDEECLIGKRLDPYCTSTSVKHDLLKESSSLSLDFDETEFMLPTMLSPVSLPQGQSWSSPGCSEEDEEEEEKQEEMNKNTCKHKTLLRCHMPQIANGNCENSKDYLEHGVEQLEGVWRNLKPQSPPRDPQSSGNSDEDVNDGDEDESQDETDCKDYVEQGNIKSKEVPFEEPCSSPSRDEVDDGWPCLTREEGSDPPEIAGSERDQTKAEAAGDTQRGTLDEFTAYEQDILLVDVIQDDPELFENLPQESLLKLGPNRVTETPKTKTLIQRISGPSEEFKQSLTRVNIDFHCDSADLKEPRVTNPANMAEFRRQKSNAYCRQYFSESLSCGFKMCRFQHVPMEGDEKFCIETVTRLTKNPISLQKAGNFSARLTTIDALSTVLMCYLYSVPECPVLSLSFPRVSFHLFLPPGAVFTSYYQNNPPGVYFSKPVLLALLWSLLKAGMVSDVFSVLMVSLAHKIVPGHEFLFALFNMVREKGLMGFVPELMQLTFKMASAGLVLSLDCLDCVKNTPEFQQTVNPNSLGSASGNHKVSTSAPFPEYLNLAHSIVEIELCTKQEDWRRMGEVFRSVCQSSQNSNQMERISGRIAIALLSESKDKLSLPFAVFAETENKWFLSSSSWPCEPADLESRIRVLTRLAEKTSHRDTLDVLCNLPGLKEPNGHKAVRAITSQLEAASSLRLVSLSPN</sequence>
<name>A0ACB7ES88_NIBAL</name>
<reference evidence="1" key="1">
    <citation type="submission" date="2020-04" db="EMBL/GenBank/DDBJ databases">
        <title>A chromosome-scale assembly and high-density genetic map of the yellow drum (Nibea albiflora) genome.</title>
        <authorList>
            <person name="Xu D."/>
            <person name="Zhang W."/>
            <person name="Chen R."/>
            <person name="Tan P."/>
            <person name="Wang L."/>
            <person name="Song H."/>
            <person name="Tian L."/>
            <person name="Zhu Q."/>
            <person name="Wang B."/>
        </authorList>
    </citation>
    <scope>NUCLEOTIDE SEQUENCE</scope>
    <source>
        <strain evidence="1">ZJHYS-2018</strain>
    </source>
</reference>
<keyword evidence="2" id="KW-1185">Reference proteome</keyword>
<protein>
    <submittedName>
        <fullName evidence="1">Testis-and ovary-specific PAZ domain-containing protein 1</fullName>
    </submittedName>
</protein>
<dbReference type="EMBL" id="CM024811">
    <property type="protein sequence ID" value="KAG8005077.1"/>
    <property type="molecule type" value="Genomic_DNA"/>
</dbReference>